<dbReference type="InterPro" id="IPR037272">
    <property type="entry name" value="SNS_sf"/>
</dbReference>
<feature type="transmembrane region" description="Helical" evidence="7">
    <location>
        <begin position="592"/>
        <end position="610"/>
    </location>
</feature>
<feature type="transmembrane region" description="Helical" evidence="7">
    <location>
        <begin position="622"/>
        <end position="645"/>
    </location>
</feature>
<feature type="transmembrane region" description="Helical" evidence="7">
    <location>
        <begin position="222"/>
        <end position="241"/>
    </location>
</feature>
<evidence type="ECO:0000256" key="5">
    <source>
        <dbReference type="ARBA" id="ARBA00023136"/>
    </source>
</evidence>
<dbReference type="GO" id="GO:0005886">
    <property type="term" value="C:plasma membrane"/>
    <property type="evidence" value="ECO:0007669"/>
    <property type="project" value="TreeGrafter"/>
</dbReference>
<feature type="transmembrane region" description="Helical" evidence="7">
    <location>
        <begin position="99"/>
        <end position="121"/>
    </location>
</feature>
<comment type="caution">
    <text evidence="8">The sequence shown here is derived from an EMBL/GenBank/DDBJ whole genome shotgun (WGS) entry which is preliminary data.</text>
</comment>
<feature type="transmembrane region" description="Helical" evidence="7">
    <location>
        <begin position="458"/>
        <end position="479"/>
    </location>
</feature>
<dbReference type="AlphaFoldDB" id="A0AB34FGA4"/>
<evidence type="ECO:0000256" key="3">
    <source>
        <dbReference type="ARBA" id="ARBA00022692"/>
    </source>
</evidence>
<feature type="transmembrane region" description="Helical" evidence="7">
    <location>
        <begin position="386"/>
        <end position="407"/>
    </location>
</feature>
<feature type="region of interest" description="Disordered" evidence="6">
    <location>
        <begin position="1"/>
        <end position="30"/>
    </location>
</feature>
<feature type="transmembrane region" description="Helical" evidence="7">
    <location>
        <begin position="330"/>
        <end position="354"/>
    </location>
</feature>
<evidence type="ECO:0000256" key="7">
    <source>
        <dbReference type="SAM" id="Phobius"/>
    </source>
</evidence>
<comment type="subcellular location">
    <subcellularLocation>
        <location evidence="1">Membrane</location>
        <topology evidence="1">Multi-pass membrane protein</topology>
    </subcellularLocation>
</comment>
<keyword evidence="2" id="KW-0813">Transport</keyword>
<proteinExistence type="predicted"/>
<accession>A0AB34FGA4</accession>
<evidence type="ECO:0000313" key="9">
    <source>
        <dbReference type="Proteomes" id="UP001163105"/>
    </source>
</evidence>
<dbReference type="CDD" id="cd11554">
    <property type="entry name" value="SLC6sbd_u2"/>
    <property type="match status" value="1"/>
</dbReference>
<gene>
    <name evidence="8" type="primary">SLC6A1</name>
    <name evidence="8" type="ORF">O9K51_09998</name>
</gene>
<keyword evidence="4 7" id="KW-1133">Transmembrane helix</keyword>
<dbReference type="PANTHER" id="PTHR11616">
    <property type="entry name" value="SODIUM/CHLORIDE DEPENDENT TRANSPORTER"/>
    <property type="match status" value="1"/>
</dbReference>
<evidence type="ECO:0000256" key="6">
    <source>
        <dbReference type="SAM" id="MobiDB-lite"/>
    </source>
</evidence>
<organism evidence="8 9">
    <name type="scientific">Purpureocillium lavendulum</name>
    <dbReference type="NCBI Taxonomy" id="1247861"/>
    <lineage>
        <taxon>Eukaryota</taxon>
        <taxon>Fungi</taxon>
        <taxon>Dikarya</taxon>
        <taxon>Ascomycota</taxon>
        <taxon>Pezizomycotina</taxon>
        <taxon>Sordariomycetes</taxon>
        <taxon>Hypocreomycetidae</taxon>
        <taxon>Hypocreales</taxon>
        <taxon>Ophiocordycipitaceae</taxon>
        <taxon>Purpureocillium</taxon>
    </lineage>
</organism>
<feature type="transmembrane region" description="Helical" evidence="7">
    <location>
        <begin position="491"/>
        <end position="514"/>
    </location>
</feature>
<keyword evidence="3 7" id="KW-0812">Transmembrane</keyword>
<feature type="transmembrane region" description="Helical" evidence="7">
    <location>
        <begin position="293"/>
        <end position="318"/>
    </location>
</feature>
<feature type="transmembrane region" description="Helical" evidence="7">
    <location>
        <begin position="520"/>
        <end position="538"/>
    </location>
</feature>
<evidence type="ECO:0000256" key="4">
    <source>
        <dbReference type="ARBA" id="ARBA00022989"/>
    </source>
</evidence>
<protein>
    <submittedName>
        <fullName evidence="8">Sodium/chloride dependent neurotransmitter transporter</fullName>
    </submittedName>
</protein>
<dbReference type="Proteomes" id="UP001163105">
    <property type="component" value="Unassembled WGS sequence"/>
</dbReference>
<keyword evidence="9" id="KW-1185">Reference proteome</keyword>
<sequence>MSPGRMTTERRFDPVSTVKRKKQSLHYPSQHPLPQEQAAMVAFKTIANWFAPKAEKEQDGRDKWPSRTAFVLAAMGGAVGLGNLLRYPSVVFANNGVQWFIPYLIALFFLGIPVLILEISIGQAYRGGVIIAYNGINKYTKGVGLAVIMNGFIVATYYVPILSWIMRYFRSSFTSPLPWTGRGQEFYMRDAIRNIDPIPGNTSGSSVIDYTQYPGTGMIGETVGWCAFVWFLVWLCMFRGVGLTGRVVYFTMGLPIIMIFILIGRGVSLPNAIDGIRMYFAEWHGEKLGGGAIWQAACGQIFFSIGVGFGYFTSYASYNTRFANAVQDAFIIALSNSMYEILAGFAVFGIIGFLGLRPEDGTQLGTFTVGFLTYPLAISEMPGANVWAVFFFLTVAILGLSSAFALVESLVTMVCDSDLGRKTSRTIIATGIVVIAFLLSLMYCTEFGFYLLDAVDTWINNLSLIFVVWFEGIVTMTLYRCGDVSQQVGAVAYIVNSSAYVLSMVLGVAVGQAVGPEAGAGVGFGLFIVGTAAAVLLARTPDSVPPRFWGNNVWLSKFWWLSFYSANQLRRDLNSVVAEGNNWSIPYFWGPIVRYISCPILAIVVSFAYPSFYTKRMDPLHIFAFTVAHVVMITIAVGFCLPRALDVFVPVDRRHNGTVTYAPQVTVLGVTSGSVAMEDGNGGLREHSSNDMEAERKK</sequence>
<evidence type="ECO:0000256" key="2">
    <source>
        <dbReference type="ARBA" id="ARBA00022448"/>
    </source>
</evidence>
<dbReference type="InterPro" id="IPR000175">
    <property type="entry name" value="Na/ntran_symport"/>
</dbReference>
<feature type="transmembrane region" description="Helical" evidence="7">
    <location>
        <begin position="69"/>
        <end position="87"/>
    </location>
</feature>
<dbReference type="Pfam" id="PF00209">
    <property type="entry name" value="SNF"/>
    <property type="match status" value="1"/>
</dbReference>
<evidence type="ECO:0000256" key="1">
    <source>
        <dbReference type="ARBA" id="ARBA00004141"/>
    </source>
</evidence>
<feature type="compositionally biased region" description="Basic and acidic residues" evidence="6">
    <location>
        <begin position="684"/>
        <end position="698"/>
    </location>
</feature>
<feature type="region of interest" description="Disordered" evidence="6">
    <location>
        <begin position="677"/>
        <end position="698"/>
    </location>
</feature>
<dbReference type="SUPFAM" id="SSF161070">
    <property type="entry name" value="SNF-like"/>
    <property type="match status" value="1"/>
</dbReference>
<dbReference type="PANTHER" id="PTHR11616:SF240">
    <property type="entry name" value="BLOATED TUBULES, ISOFORM B-RELATED"/>
    <property type="match status" value="1"/>
</dbReference>
<feature type="transmembrane region" description="Helical" evidence="7">
    <location>
        <begin position="142"/>
        <end position="166"/>
    </location>
</feature>
<dbReference type="PROSITE" id="PS50267">
    <property type="entry name" value="NA_NEUROTRAN_SYMP_3"/>
    <property type="match status" value="1"/>
</dbReference>
<evidence type="ECO:0000313" key="8">
    <source>
        <dbReference type="EMBL" id="KAJ6437441.1"/>
    </source>
</evidence>
<keyword evidence="5 7" id="KW-0472">Membrane</keyword>
<dbReference type="GO" id="GO:0035725">
    <property type="term" value="P:sodium ion transmembrane transport"/>
    <property type="evidence" value="ECO:0007669"/>
    <property type="project" value="TreeGrafter"/>
</dbReference>
<feature type="transmembrane region" description="Helical" evidence="7">
    <location>
        <begin position="248"/>
        <end position="273"/>
    </location>
</feature>
<dbReference type="PRINTS" id="PR00176">
    <property type="entry name" value="NANEUSMPORT"/>
</dbReference>
<reference evidence="8" key="1">
    <citation type="submission" date="2023-01" db="EMBL/GenBank/DDBJ databases">
        <title>The growth and conidiation of Purpureocillium lavendulum are regulated by nitrogen source and histone H3K14 acetylation.</title>
        <authorList>
            <person name="Tang P."/>
            <person name="Han J."/>
            <person name="Zhang C."/>
            <person name="Tang P."/>
            <person name="Qi F."/>
            <person name="Zhang K."/>
            <person name="Liang L."/>
        </authorList>
    </citation>
    <scope>NUCLEOTIDE SEQUENCE</scope>
    <source>
        <strain evidence="8">YMF1.00683</strain>
    </source>
</reference>
<dbReference type="EMBL" id="JAQHRD010000012">
    <property type="protein sequence ID" value="KAJ6437441.1"/>
    <property type="molecule type" value="Genomic_DNA"/>
</dbReference>
<name>A0AB34FGA4_9HYPO</name>
<feature type="transmembrane region" description="Helical" evidence="7">
    <location>
        <begin position="427"/>
        <end position="452"/>
    </location>
</feature>